<dbReference type="SUPFAM" id="SSF51735">
    <property type="entry name" value="NAD(P)-binding Rossmann-fold domains"/>
    <property type="match status" value="1"/>
</dbReference>
<sequence length="298" mass="31301">MLRLAITGADGFVGRHVVALAAERGHRVVALTRSGDASVPGADVVLGADLTAGWPALPAIDAVVHLAALAAVGPSFDEPARYIAENAAMAAHACESLLRGPRPAPRVIAASTGAIYAAAPHPIDESAPLEFASPYAVSKATVDSLLSYYRRRGLDTVVVRPFNHIGAGQGPGFLVPDLIARLDALEPGAPLQVGNLDAERDYTDVRDVALAYVLLAEAPVLEHDVYNVASGRARSGHEVLAAICAAMGREVPRLRAGRRRPLDVPRVVGDARRLRGELGWSPRFDFASSIATAIDARV</sequence>
<comment type="similarity">
    <text evidence="1">Belongs to the NAD(P)-dependent epimerase/dehydratase family.</text>
</comment>
<dbReference type="Gene3D" id="3.40.50.720">
    <property type="entry name" value="NAD(P)-binding Rossmann-like Domain"/>
    <property type="match status" value="1"/>
</dbReference>
<dbReference type="Proteomes" id="UP000016462">
    <property type="component" value="Unassembled WGS sequence"/>
</dbReference>
<dbReference type="InterPro" id="IPR001509">
    <property type="entry name" value="Epimerase_deHydtase"/>
</dbReference>
<accession>U1MWW3</accession>
<evidence type="ECO:0000313" key="3">
    <source>
        <dbReference type="EMBL" id="ERG65095.1"/>
    </source>
</evidence>
<dbReference type="Pfam" id="PF01370">
    <property type="entry name" value="Epimerase"/>
    <property type="match status" value="1"/>
</dbReference>
<keyword evidence="4" id="KW-1185">Reference proteome</keyword>
<comment type="caution">
    <text evidence="3">The sequence shown here is derived from an EMBL/GenBank/DDBJ whole genome shotgun (WGS) entry which is preliminary data.</text>
</comment>
<dbReference type="InterPro" id="IPR036291">
    <property type="entry name" value="NAD(P)-bd_dom_sf"/>
</dbReference>
<dbReference type="RefSeq" id="WP_021009695.1">
    <property type="nucleotide sequence ID" value="NZ_ASHR01000010.1"/>
</dbReference>
<dbReference type="OrthoDB" id="9801785at2"/>
<evidence type="ECO:0000313" key="4">
    <source>
        <dbReference type="Proteomes" id="UP000016462"/>
    </source>
</evidence>
<dbReference type="AlphaFoldDB" id="U1MWW3"/>
<dbReference type="Gene3D" id="3.90.25.10">
    <property type="entry name" value="UDP-galactose 4-epimerase, domain 1"/>
    <property type="match status" value="1"/>
</dbReference>
<gene>
    <name evidence="3" type="ORF">L332_11680</name>
</gene>
<organism evidence="3 4">
    <name type="scientific">Agrococcus pavilionensis RW1</name>
    <dbReference type="NCBI Taxonomy" id="1330458"/>
    <lineage>
        <taxon>Bacteria</taxon>
        <taxon>Bacillati</taxon>
        <taxon>Actinomycetota</taxon>
        <taxon>Actinomycetes</taxon>
        <taxon>Micrococcales</taxon>
        <taxon>Microbacteriaceae</taxon>
        <taxon>Agrococcus</taxon>
    </lineage>
</organism>
<name>U1MWW3_9MICO</name>
<proteinExistence type="inferred from homology"/>
<protein>
    <recommendedName>
        <fullName evidence="2">NAD-dependent epimerase/dehydratase domain-containing protein</fullName>
    </recommendedName>
</protein>
<reference evidence="3 4" key="1">
    <citation type="journal article" date="2013" name="Genome Announc.">
        <title>First draft genome sequence from a member of the genus agrococcus, isolated from modern microbialites.</title>
        <authorList>
            <person name="White R.A.III."/>
            <person name="Grassa C.J."/>
            <person name="Suttle C.A."/>
        </authorList>
    </citation>
    <scope>NUCLEOTIDE SEQUENCE [LARGE SCALE GENOMIC DNA]</scope>
    <source>
        <strain evidence="3 4">RW1</strain>
    </source>
</reference>
<dbReference type="PANTHER" id="PTHR43000">
    <property type="entry name" value="DTDP-D-GLUCOSE 4,6-DEHYDRATASE-RELATED"/>
    <property type="match status" value="1"/>
</dbReference>
<dbReference type="EMBL" id="ASHR01000010">
    <property type="protein sequence ID" value="ERG65095.1"/>
    <property type="molecule type" value="Genomic_DNA"/>
</dbReference>
<evidence type="ECO:0000256" key="1">
    <source>
        <dbReference type="ARBA" id="ARBA00007637"/>
    </source>
</evidence>
<feature type="domain" description="NAD-dependent epimerase/dehydratase" evidence="2">
    <location>
        <begin position="6"/>
        <end position="229"/>
    </location>
</feature>
<evidence type="ECO:0000259" key="2">
    <source>
        <dbReference type="Pfam" id="PF01370"/>
    </source>
</evidence>